<dbReference type="Proteomes" id="UP000578077">
    <property type="component" value="Unassembled WGS sequence"/>
</dbReference>
<comment type="caution">
    <text evidence="1">The sequence shown here is derived from an EMBL/GenBank/DDBJ whole genome shotgun (WGS) entry which is preliminary data.</text>
</comment>
<proteinExistence type="predicted"/>
<accession>A0A841E4F4</accession>
<sequence>MNADVPEALVRLRARYPQWDIRYHPAACVPEEGVFVACRVPAPDTALGLLAVAATDERDMCRRLAIHDRLARRMADVAPARYRAEFTDPEDAVVRIRRQHPRWRIRYESAPGGGRFVATRSLPPWQVALGLLETVTADNATDLAHRLAYQDALAAGADAVIQGIDIDPDALDEDAADLVAGCEDLLRQAAENS</sequence>
<evidence type="ECO:0000313" key="2">
    <source>
        <dbReference type="Proteomes" id="UP000578077"/>
    </source>
</evidence>
<dbReference type="EMBL" id="JACHLY010000001">
    <property type="protein sequence ID" value="MBB5998737.1"/>
    <property type="molecule type" value="Genomic_DNA"/>
</dbReference>
<evidence type="ECO:0000313" key="1">
    <source>
        <dbReference type="EMBL" id="MBB5998737.1"/>
    </source>
</evidence>
<dbReference type="RefSeq" id="WP_184635192.1">
    <property type="nucleotide sequence ID" value="NZ_BAABKT010000041.1"/>
</dbReference>
<organism evidence="1 2">
    <name type="scientific">Streptomonospora salina</name>
    <dbReference type="NCBI Taxonomy" id="104205"/>
    <lineage>
        <taxon>Bacteria</taxon>
        <taxon>Bacillati</taxon>
        <taxon>Actinomycetota</taxon>
        <taxon>Actinomycetes</taxon>
        <taxon>Streptosporangiales</taxon>
        <taxon>Nocardiopsidaceae</taxon>
        <taxon>Streptomonospora</taxon>
    </lineage>
</organism>
<protein>
    <submittedName>
        <fullName evidence="1">Uncharacterized protein</fullName>
    </submittedName>
</protein>
<reference evidence="1 2" key="1">
    <citation type="submission" date="2020-08" db="EMBL/GenBank/DDBJ databases">
        <title>Sequencing the genomes of 1000 actinobacteria strains.</title>
        <authorList>
            <person name="Klenk H.-P."/>
        </authorList>
    </citation>
    <scope>NUCLEOTIDE SEQUENCE [LARGE SCALE GENOMIC DNA]</scope>
    <source>
        <strain evidence="1 2">DSM 44593</strain>
    </source>
</reference>
<name>A0A841E4F4_9ACTN</name>
<keyword evidence="2" id="KW-1185">Reference proteome</keyword>
<dbReference type="AlphaFoldDB" id="A0A841E4F4"/>
<gene>
    <name evidence="1" type="ORF">HNR25_002488</name>
</gene>